<keyword evidence="2" id="KW-1185">Reference proteome</keyword>
<evidence type="ECO:0008006" key="3">
    <source>
        <dbReference type="Google" id="ProtNLM"/>
    </source>
</evidence>
<proteinExistence type="predicted"/>
<reference evidence="1 2" key="1">
    <citation type="submission" date="2018-07" db="EMBL/GenBank/DDBJ databases">
        <title>Genomic Encyclopedia of Type Strains, Phase III (KMG-III): the genomes of soil and plant-associated and newly described type strains.</title>
        <authorList>
            <person name="Whitman W."/>
        </authorList>
    </citation>
    <scope>NUCLEOTIDE SEQUENCE [LARGE SCALE GENOMIC DNA]</scope>
    <source>
        <strain evidence="1 2">CECT 7506</strain>
    </source>
</reference>
<accession>A0A368WA87</accession>
<gene>
    <name evidence="1" type="ORF">DFP97_101362</name>
</gene>
<evidence type="ECO:0000313" key="1">
    <source>
        <dbReference type="EMBL" id="RCW52016.1"/>
    </source>
</evidence>
<dbReference type="InterPro" id="IPR029068">
    <property type="entry name" value="Glyas_Bleomycin-R_OHBP_Dase"/>
</dbReference>
<sequence>MSGIHHITAFTNDPQANVNYVGILGLRYLQALLIVPQLHLQDKSGQPTYNTTENEK</sequence>
<dbReference type="Gene3D" id="3.10.180.10">
    <property type="entry name" value="2,3-Dihydroxybiphenyl 1,2-Dioxygenase, domain 1"/>
    <property type="match status" value="1"/>
</dbReference>
<organism evidence="1 2">
    <name type="scientific">Paenibacillus prosopidis</name>
    <dbReference type="NCBI Taxonomy" id="630520"/>
    <lineage>
        <taxon>Bacteria</taxon>
        <taxon>Bacillati</taxon>
        <taxon>Bacillota</taxon>
        <taxon>Bacilli</taxon>
        <taxon>Bacillales</taxon>
        <taxon>Paenibacillaceae</taxon>
        <taxon>Paenibacillus</taxon>
    </lineage>
</organism>
<dbReference type="EMBL" id="QPJD01000001">
    <property type="protein sequence ID" value="RCW52016.1"/>
    <property type="molecule type" value="Genomic_DNA"/>
</dbReference>
<dbReference type="Proteomes" id="UP000252415">
    <property type="component" value="Unassembled WGS sequence"/>
</dbReference>
<dbReference type="AlphaFoldDB" id="A0A368WA87"/>
<comment type="caution">
    <text evidence="1">The sequence shown here is derived from an EMBL/GenBank/DDBJ whole genome shotgun (WGS) entry which is preliminary data.</text>
</comment>
<protein>
    <recommendedName>
        <fullName evidence="3">Glyoxalase/bleomycin resistance protein/dioxygenase superfamily protein</fullName>
    </recommendedName>
</protein>
<name>A0A368WA87_9BACL</name>
<evidence type="ECO:0000313" key="2">
    <source>
        <dbReference type="Proteomes" id="UP000252415"/>
    </source>
</evidence>